<reference evidence="4" key="1">
    <citation type="submission" date="2016-01" db="EMBL/GenBank/DDBJ databases">
        <authorList>
            <person name="Peeters C."/>
        </authorList>
    </citation>
    <scope>NUCLEOTIDE SEQUENCE [LARGE SCALE GENOMIC DNA]</scope>
    <source>
        <strain evidence="4">LMG 29326</strain>
    </source>
</reference>
<dbReference type="AlphaFoldDB" id="A0A158CP55"/>
<dbReference type="PANTHER" id="PTHR38036:SF1">
    <property type="entry name" value="UPF0250 PROTEIN YBED"/>
    <property type="match status" value="1"/>
</dbReference>
<comment type="similarity">
    <text evidence="1 2">Belongs to the UPF0250 family.</text>
</comment>
<keyword evidence="5" id="KW-1185">Reference proteome</keyword>
<gene>
    <name evidence="4" type="ORF">AWB83_04546</name>
</gene>
<evidence type="ECO:0000256" key="3">
    <source>
        <dbReference type="SAM" id="MobiDB-lite"/>
    </source>
</evidence>
<feature type="region of interest" description="Disordered" evidence="3">
    <location>
        <begin position="1"/>
        <end position="25"/>
    </location>
</feature>
<dbReference type="HAMAP" id="MF_00659">
    <property type="entry name" value="UPF0250"/>
    <property type="match status" value="1"/>
</dbReference>
<dbReference type="OrthoDB" id="9793424at2"/>
<proteinExistence type="inferred from homology"/>
<dbReference type="NCBIfam" id="NF002533">
    <property type="entry name" value="PRK02047.1"/>
    <property type="match status" value="1"/>
</dbReference>
<protein>
    <recommendedName>
        <fullName evidence="2">UPF0250 protein AWB83_04546</fullName>
    </recommendedName>
</protein>
<dbReference type="PANTHER" id="PTHR38036">
    <property type="entry name" value="UPF0250 PROTEIN YBED"/>
    <property type="match status" value="1"/>
</dbReference>
<evidence type="ECO:0000313" key="5">
    <source>
        <dbReference type="Proteomes" id="UP000054978"/>
    </source>
</evidence>
<dbReference type="SUPFAM" id="SSF117991">
    <property type="entry name" value="YbeD/HP0495-like"/>
    <property type="match status" value="1"/>
</dbReference>
<organism evidence="4 5">
    <name type="scientific">Caballeronia ptereochthonis</name>
    <dbReference type="NCBI Taxonomy" id="1777144"/>
    <lineage>
        <taxon>Bacteria</taxon>
        <taxon>Pseudomonadati</taxon>
        <taxon>Pseudomonadota</taxon>
        <taxon>Betaproteobacteria</taxon>
        <taxon>Burkholderiales</taxon>
        <taxon>Burkholderiaceae</taxon>
        <taxon>Caballeronia</taxon>
    </lineage>
</organism>
<dbReference type="Gene3D" id="3.30.70.260">
    <property type="match status" value="1"/>
</dbReference>
<dbReference type="Pfam" id="PF04359">
    <property type="entry name" value="DUF493"/>
    <property type="match status" value="1"/>
</dbReference>
<dbReference type="InterPro" id="IPR027471">
    <property type="entry name" value="YbeD-like_sf"/>
</dbReference>
<dbReference type="InterPro" id="IPR007454">
    <property type="entry name" value="UPF0250_YbeD-like"/>
</dbReference>
<evidence type="ECO:0000256" key="1">
    <source>
        <dbReference type="ARBA" id="ARBA00008460"/>
    </source>
</evidence>
<dbReference type="Proteomes" id="UP000054978">
    <property type="component" value="Unassembled WGS sequence"/>
</dbReference>
<dbReference type="STRING" id="1777144.AWB83_04546"/>
<name>A0A158CP55_9BURK</name>
<accession>A0A158CP55</accession>
<sequence>MSDSKSDSKADSKPQSTDPTDAAAHSADELFEFPCDFPIKVMGKSHPDFHDTIVNVLKEFDKDFDVSRVETRPSSGGNYTGLTCTVRAQNRAHLDDIYRALTGHPMVKVVL</sequence>
<feature type="compositionally biased region" description="Basic and acidic residues" evidence="3">
    <location>
        <begin position="1"/>
        <end position="12"/>
    </location>
</feature>
<dbReference type="EMBL" id="FCOB02000022">
    <property type="protein sequence ID" value="SAK84143.1"/>
    <property type="molecule type" value="Genomic_DNA"/>
</dbReference>
<evidence type="ECO:0000313" key="4">
    <source>
        <dbReference type="EMBL" id="SAK84143.1"/>
    </source>
</evidence>
<comment type="caution">
    <text evidence="4">The sequence shown here is derived from an EMBL/GenBank/DDBJ whole genome shotgun (WGS) entry which is preliminary data.</text>
</comment>
<evidence type="ECO:0000256" key="2">
    <source>
        <dbReference type="HAMAP-Rule" id="MF_00659"/>
    </source>
</evidence>
<dbReference type="RefSeq" id="WP_087047967.1">
    <property type="nucleotide sequence ID" value="NZ_FCOB02000022.1"/>
</dbReference>